<reference evidence="5" key="2">
    <citation type="submission" date="2015-01" db="EMBL/GenBank/DDBJ databases">
        <title>Evolutionary Origins and Diversification of the Mycorrhizal Mutualists.</title>
        <authorList>
            <consortium name="DOE Joint Genome Institute"/>
            <consortium name="Mycorrhizal Genomics Consortium"/>
            <person name="Kohler A."/>
            <person name="Kuo A."/>
            <person name="Nagy L.G."/>
            <person name="Floudas D."/>
            <person name="Copeland A."/>
            <person name="Barry K.W."/>
            <person name="Cichocki N."/>
            <person name="Veneault-Fourrey C."/>
            <person name="LaButti K."/>
            <person name="Lindquist E.A."/>
            <person name="Lipzen A."/>
            <person name="Lundell T."/>
            <person name="Morin E."/>
            <person name="Murat C."/>
            <person name="Riley R."/>
            <person name="Ohm R."/>
            <person name="Sun H."/>
            <person name="Tunlid A."/>
            <person name="Henrissat B."/>
            <person name="Grigoriev I.V."/>
            <person name="Hibbett D.S."/>
            <person name="Martin F."/>
        </authorList>
    </citation>
    <scope>NUCLEOTIDE SEQUENCE [LARGE SCALE GENOMIC DNA]</scope>
    <source>
        <strain evidence="5">h7</strain>
    </source>
</reference>
<dbReference type="OrthoDB" id="333905at2759"/>
<organism evidence="4 5">
    <name type="scientific">Hebeloma cylindrosporum</name>
    <dbReference type="NCBI Taxonomy" id="76867"/>
    <lineage>
        <taxon>Eukaryota</taxon>
        <taxon>Fungi</taxon>
        <taxon>Dikarya</taxon>
        <taxon>Basidiomycota</taxon>
        <taxon>Agaricomycotina</taxon>
        <taxon>Agaricomycetes</taxon>
        <taxon>Agaricomycetidae</taxon>
        <taxon>Agaricales</taxon>
        <taxon>Agaricineae</taxon>
        <taxon>Hymenogastraceae</taxon>
        <taxon>Hebeloma</taxon>
    </lineage>
</organism>
<feature type="compositionally biased region" description="Basic and acidic residues" evidence="2">
    <location>
        <begin position="41"/>
        <end position="74"/>
    </location>
</feature>
<dbReference type="STRING" id="686832.A0A0C3BYQ6"/>
<keyword evidence="5" id="KW-1185">Reference proteome</keyword>
<feature type="region of interest" description="Disordered" evidence="2">
    <location>
        <begin position="1"/>
        <end position="81"/>
    </location>
</feature>
<feature type="compositionally biased region" description="Low complexity" evidence="2">
    <location>
        <begin position="22"/>
        <end position="38"/>
    </location>
</feature>
<dbReference type="GO" id="GO:0051087">
    <property type="term" value="F:protein-folding chaperone binding"/>
    <property type="evidence" value="ECO:0007669"/>
    <property type="project" value="InterPro"/>
</dbReference>
<evidence type="ECO:0000313" key="4">
    <source>
        <dbReference type="EMBL" id="KIM41715.1"/>
    </source>
</evidence>
<dbReference type="AlphaFoldDB" id="A0A0C3BYQ6"/>
<feature type="domain" description="BAG" evidence="3">
    <location>
        <begin position="198"/>
        <end position="264"/>
    </location>
</feature>
<dbReference type="HOGENOM" id="CLU_980234_0_0_1"/>
<proteinExistence type="predicted"/>
<dbReference type="InterPro" id="IPR003103">
    <property type="entry name" value="BAG_domain"/>
</dbReference>
<dbReference type="EMBL" id="KN831779">
    <property type="protein sequence ID" value="KIM41715.1"/>
    <property type="molecule type" value="Genomic_DNA"/>
</dbReference>
<dbReference type="Pfam" id="PF02179">
    <property type="entry name" value="BAG"/>
    <property type="match status" value="1"/>
</dbReference>
<sequence length="284" mass="32823">MNGNAANWDPDNKRIWKRSGGRLSWSDNGRSSSRGSASSKRRNEEYRRKLLDERRRELRSKREEDAQQEQRERASGVVSSPEWKFDDRLLQETRASQTAAPGGSSPTAAAHEKKSVPIFIPEQLKQKHTLEQMNNAASRIQREYRVHQASRALDDIASQFKQLQQEFAYPRVIDFKKPGGERGHITVPANRPPSDFTDEALKEVSDCEGKLDYTSTNYPLHAYSDALDKLLMKLDGVESRGEKSIREKRRGIVKEIEKEVSRLDWYWRQAWIDYIKAQETAMDL</sequence>
<reference evidence="4 5" key="1">
    <citation type="submission" date="2014-04" db="EMBL/GenBank/DDBJ databases">
        <authorList>
            <consortium name="DOE Joint Genome Institute"/>
            <person name="Kuo A."/>
            <person name="Gay G."/>
            <person name="Dore J."/>
            <person name="Kohler A."/>
            <person name="Nagy L.G."/>
            <person name="Floudas D."/>
            <person name="Copeland A."/>
            <person name="Barry K.W."/>
            <person name="Cichocki N."/>
            <person name="Veneault-Fourrey C."/>
            <person name="LaButti K."/>
            <person name="Lindquist E.A."/>
            <person name="Lipzen A."/>
            <person name="Lundell T."/>
            <person name="Morin E."/>
            <person name="Murat C."/>
            <person name="Sun H."/>
            <person name="Tunlid A."/>
            <person name="Henrissat B."/>
            <person name="Grigoriev I.V."/>
            <person name="Hibbett D.S."/>
            <person name="Martin F."/>
            <person name="Nordberg H.P."/>
            <person name="Cantor M.N."/>
            <person name="Hua S.X."/>
        </authorList>
    </citation>
    <scope>NUCLEOTIDE SEQUENCE [LARGE SCALE GENOMIC DNA]</scope>
    <source>
        <strain evidence="5">h7</strain>
    </source>
</reference>
<evidence type="ECO:0000313" key="5">
    <source>
        <dbReference type="Proteomes" id="UP000053424"/>
    </source>
</evidence>
<name>A0A0C3BYQ6_HEBCY</name>
<protein>
    <recommendedName>
        <fullName evidence="3">BAG domain-containing protein</fullName>
    </recommendedName>
</protein>
<keyword evidence="1" id="KW-0175">Coiled coil</keyword>
<accession>A0A0C3BYQ6</accession>
<dbReference type="SUPFAM" id="SSF63491">
    <property type="entry name" value="BAG domain"/>
    <property type="match status" value="1"/>
</dbReference>
<gene>
    <name evidence="4" type="ORF">M413DRAFT_444959</name>
</gene>
<dbReference type="Proteomes" id="UP000053424">
    <property type="component" value="Unassembled WGS sequence"/>
</dbReference>
<dbReference type="Gene3D" id="1.20.58.120">
    <property type="entry name" value="BAG domain"/>
    <property type="match status" value="1"/>
</dbReference>
<evidence type="ECO:0000256" key="2">
    <source>
        <dbReference type="SAM" id="MobiDB-lite"/>
    </source>
</evidence>
<feature type="coiled-coil region" evidence="1">
    <location>
        <begin position="130"/>
        <end position="166"/>
    </location>
</feature>
<dbReference type="InterPro" id="IPR036533">
    <property type="entry name" value="BAG_dom_sf"/>
</dbReference>
<dbReference type="PROSITE" id="PS50096">
    <property type="entry name" value="IQ"/>
    <property type="match status" value="1"/>
</dbReference>
<evidence type="ECO:0000256" key="1">
    <source>
        <dbReference type="SAM" id="Coils"/>
    </source>
</evidence>
<evidence type="ECO:0000259" key="3">
    <source>
        <dbReference type="Pfam" id="PF02179"/>
    </source>
</evidence>